<keyword evidence="2" id="KW-0812">Transmembrane</keyword>
<dbReference type="Proteomes" id="UP000230002">
    <property type="component" value="Unassembled WGS sequence"/>
</dbReference>
<comment type="caution">
    <text evidence="3">The sequence shown here is derived from an EMBL/GenBank/DDBJ whole genome shotgun (WGS) entry which is preliminary data.</text>
</comment>
<evidence type="ECO:0000313" key="3">
    <source>
        <dbReference type="EMBL" id="PIL35129.1"/>
    </source>
</evidence>
<dbReference type="InterPro" id="IPR022185">
    <property type="entry name" value="DUF3712"/>
</dbReference>
<evidence type="ECO:0000313" key="4">
    <source>
        <dbReference type="Proteomes" id="UP000230002"/>
    </source>
</evidence>
<dbReference type="STRING" id="1077348.A0A2G8SN09"/>
<organism evidence="3 4">
    <name type="scientific">Ganoderma sinense ZZ0214-1</name>
    <dbReference type="NCBI Taxonomy" id="1077348"/>
    <lineage>
        <taxon>Eukaryota</taxon>
        <taxon>Fungi</taxon>
        <taxon>Dikarya</taxon>
        <taxon>Basidiomycota</taxon>
        <taxon>Agaricomycotina</taxon>
        <taxon>Agaricomycetes</taxon>
        <taxon>Polyporales</taxon>
        <taxon>Polyporaceae</taxon>
        <taxon>Ganoderma</taxon>
    </lineage>
</organism>
<accession>A0A2G8SN09</accession>
<keyword evidence="2" id="KW-1133">Transmembrane helix</keyword>
<reference evidence="3 4" key="1">
    <citation type="journal article" date="2015" name="Sci. Rep.">
        <title>Chromosome-level genome map provides insights into diverse defense mechanisms in the medicinal fungus Ganoderma sinense.</title>
        <authorList>
            <person name="Zhu Y."/>
            <person name="Xu J."/>
            <person name="Sun C."/>
            <person name="Zhou S."/>
            <person name="Xu H."/>
            <person name="Nelson D.R."/>
            <person name="Qian J."/>
            <person name="Song J."/>
            <person name="Luo H."/>
            <person name="Xiang L."/>
            <person name="Li Y."/>
            <person name="Xu Z."/>
            <person name="Ji A."/>
            <person name="Wang L."/>
            <person name="Lu S."/>
            <person name="Hayward A."/>
            <person name="Sun W."/>
            <person name="Li X."/>
            <person name="Schwartz D.C."/>
            <person name="Wang Y."/>
            <person name="Chen S."/>
        </authorList>
    </citation>
    <scope>NUCLEOTIDE SEQUENCE [LARGE SCALE GENOMIC DNA]</scope>
    <source>
        <strain evidence="3 4">ZZ0214-1</strain>
    </source>
</reference>
<proteinExistence type="predicted"/>
<gene>
    <name evidence="3" type="ORF">GSI_02918</name>
</gene>
<name>A0A2G8SN09_9APHY</name>
<sequence>MAHDIPVDVDDIPLTPSTGPAARSHKFYSRLTSTSIPFINLISRFSPDITTQPTLADNTIGDEESEASQKAAPSEPKIPLYKRRWFIIMNIVIALIAIVVLFILLYPVTHAIAQRLLNSAVLNIDSAIITNPTNDSFTLSVKAWASHAGIFPATVKFNEAVTISWTNNTGGQVPLGSLFFAPLMVKNKRTYINQTVQVTVDDEAAFSQFTSAVITQPNFTWTLATKKVDVRALTFLSAHNLNFQKDVHLSGMNNFRDSITLVDLQLPRDAPGGGGIEFVAMTGIHNPSPLSIDLGTVSFDLSYDGLYLGTGSGVNTTVGTGGNNITLRGTLVPQDGSDSLAKVSQLFTEFLNSGSPTVVAKGRSALQDGGSAVSWLTAAITSLELQVPFSAPEPINPIRSISIGDMALAFSEQNAWAPNVSSRSLQADLELPFGFDISISELANTFNITTGGNVVGVLSAPPSASASQISVLNSTCTYGTVNITLDSTPLYVPDANHPAFSGFTRNIVNTVSLPFQLEGSTRAIADTSIGQLTLDPIKFNVTSSFSGLQGLRSLVEIGNVDVVGGSTEAIHLTIPVNIQNPSNLELSTGDLMLQLFRGNALLGTTLVPNMTLRPGNNTLSAQGNFTPNGTPEGMQTLDDFVGGTDVEVAVSGFPQSTSIESLIAAFESLNIILEMTGHQNNTAQATVSLMNPFTADLSVTHVKSNVSFHAIPLGAIDTPIAFSSKGNSTTESPALGLDLNMDTEALLTVVRICAVEAGLDTQQLDAIVQLGGYQYLDGLNPFTVAGRDVEKRDDDMFTGFDLPTFVDKAFTKLIADVDLQAGVSIGNHSSSHGYSQHPPLTPTALAGQYPTTLAFTQHNVSVKTDRSINLLLPIVAQPIVQKVISGAVLGIETVFIKDVKQDSFTASLQGSVTNAGPFDANITFPTGLELQWTGSSLGNIAMPAISVVANTGAIFQVDAAVKVVDPDHLTEFTKALVSQDPVDWIISGSNLSVSALGITVPGVSLPAKAVSLKGMNNLKDGVKVDSFDLPGNDPDGGIHLTLNSTVTNPSQVGISLSTITFQALFQDVNVGVVSTSSPFDLLPLSTVTLPLSGRLVPQTSQAGLNSVSALFNSFLQGKDSDIVVQGIAAGPSDVTWLMDGIKALRAQTILPNQGTLDVIKSVDMNEVDLRFTETTAFNPSMSSNDATAVFTLPFGFPIDIVAVGQNLTAGSGDNDFAELVIPKGPCTTDVAERIIHLKFSDVPFTAISGKDSAFEQFLTDAATASNVTLLLKGAVDADVETAVGVLSLTDIQLNVQTTIAGLQGLNTEPAVVTTLDVHQGLPDYLLIKVNSSLFNPSNLTLGTGDTSFGLVFRNDVIGEADLSNLVILPGNQTYTIDVHYQPQGSAVASGQALLEHFLQDRTSATTIQGSTESTSIQSLQLAMSKITVSPVNIPGLGKALISSASLVFPTNIAQSGIAQTSFVLDNPFTASINILEMSATATYGNLTLGQISNVDRSNDPIHADGHANVTSPALPFSMNMKPHSIVEFLTTAAQNNHVDLGPLPALLQIALQNSGTHSSINVTVDPNAPSCTSGHQFDVNGAVLDSLKNLEVALAVNSSVKIDDYPTDLSFSQSNVPAITDKTALYLVGAIAPPILQQLADQAALSFTQANITNISNEGFDLSLKGALAGTGPFDAQIAFPEPVDISWQGQDLAKISLPPVCIAANEGAPDYETNARLTITNADAFTQFATFLLHNPDFDWTISTNALRVTALGTIFDGVSFSKNVTFKAFNNLPGVTIKNFQLPSDDPAGGIHIETDSLIPSVANLGIDLGAVTFEASFKGTTLGPLSSTDLRLAPQSTTETRLSGRITPKSDDELAAMGELFTNFLQSQNQTISIRGNSVQPTGSSSSVSWLSTAFQSLSLDVTLPGQTLEVIQSIDISDIELAMVEQSEAFAPAASSKYVLVQYKNPFGFSLQVIQSSENMTLSTENVDAAELSLPQAPVNGGVSTGDAVTLVLSFENQPLRSLNNDAFSRFFKAVTTSSNTELQLKGSANIVARTSIGDVPISGVPIDVVTTMKGLNAFDHGASLSNFVISGGRQDDNGSFIKASLTTTLSNPSNISLETVGVELPVFYEGIMLGRAVLGTLNLQPGDTVVPTEFHYAPADANDTTAQSFITDFLQSSKQLDLTIKGDANSSPFASLVPALEGVEITTSMKVNAYVNVATALVTSTVSVDFDIANPLDTEIEITFAQADSGMDGETYVHFEHEFSSFVVPPHSTANSGTINDVLLTRGALRSIGLLGATSVDVSTVATVRIGAYTIPWLHLTALDVPITVHP</sequence>
<protein>
    <submittedName>
        <fullName evidence="3">Uncharacterized protein</fullName>
    </submittedName>
</protein>
<feature type="region of interest" description="Disordered" evidence="1">
    <location>
        <begin position="53"/>
        <end position="73"/>
    </location>
</feature>
<dbReference type="EMBL" id="AYKW01000004">
    <property type="protein sequence ID" value="PIL35129.1"/>
    <property type="molecule type" value="Genomic_DNA"/>
</dbReference>
<dbReference type="Pfam" id="PF12505">
    <property type="entry name" value="DUF3712"/>
    <property type="match status" value="6"/>
</dbReference>
<keyword evidence="4" id="KW-1185">Reference proteome</keyword>
<dbReference type="InterPro" id="IPR046368">
    <property type="entry name" value="Tag1"/>
</dbReference>
<dbReference type="PANTHER" id="PTHR35895">
    <property type="entry name" value="CHROMOSOME 16, WHOLE GENOME SHOTGUN SEQUENCE"/>
    <property type="match status" value="1"/>
</dbReference>
<evidence type="ECO:0000256" key="2">
    <source>
        <dbReference type="SAM" id="Phobius"/>
    </source>
</evidence>
<feature type="transmembrane region" description="Helical" evidence="2">
    <location>
        <begin position="85"/>
        <end position="106"/>
    </location>
</feature>
<dbReference type="GO" id="GO:0000329">
    <property type="term" value="C:fungal-type vacuole membrane"/>
    <property type="evidence" value="ECO:0007669"/>
    <property type="project" value="InterPro"/>
</dbReference>
<keyword evidence="2" id="KW-0472">Membrane</keyword>
<dbReference type="PANTHER" id="PTHR35895:SF1">
    <property type="entry name" value="LIPID-BINDING SERUM GLYCOPROTEIN C-TERMINAL DOMAIN-CONTAINING PROTEIN"/>
    <property type="match status" value="1"/>
</dbReference>
<dbReference type="OrthoDB" id="10039566at2759"/>
<evidence type="ECO:0000256" key="1">
    <source>
        <dbReference type="SAM" id="MobiDB-lite"/>
    </source>
</evidence>